<comment type="similarity">
    <text evidence="5">Belongs to the zinc-containing alcohol dehydrogenase family.</text>
</comment>
<dbReference type="EMBL" id="JAGDYM010000005">
    <property type="protein sequence ID" value="MBO1901511.1"/>
    <property type="molecule type" value="Genomic_DNA"/>
</dbReference>
<dbReference type="GO" id="GO:0016491">
    <property type="term" value="F:oxidoreductase activity"/>
    <property type="evidence" value="ECO:0007669"/>
    <property type="project" value="UniProtKB-KW"/>
</dbReference>
<dbReference type="InterPro" id="IPR002328">
    <property type="entry name" value="ADH_Zn_CS"/>
</dbReference>
<keyword evidence="9" id="KW-1185">Reference proteome</keyword>
<dbReference type="InterPro" id="IPR013149">
    <property type="entry name" value="ADH-like_C"/>
</dbReference>
<dbReference type="GO" id="GO:0008270">
    <property type="term" value="F:zinc ion binding"/>
    <property type="evidence" value="ECO:0007669"/>
    <property type="project" value="InterPro"/>
</dbReference>
<dbReference type="PROSITE" id="PS00059">
    <property type="entry name" value="ADH_ZINC"/>
    <property type="match status" value="1"/>
</dbReference>
<dbReference type="PANTHER" id="PTHR43401:SF2">
    <property type="entry name" value="L-THREONINE 3-DEHYDROGENASE"/>
    <property type="match status" value="1"/>
</dbReference>
<sequence length="374" mass="39219">MTITTDAVPDTMRAAVYHGNRDIRFETVPAPSAGPGELLLRTGTVGVCGSDLGEFAHGPLQHPVEVAHPHTGHLGPIVPGHEFSGTVIAVGDGVSDEWVGKTVASCGSVCCGECGPCRRGESNLCTTYSGVGLHRNGALGEYVSTPVEACIAVDELGLSMDEAALCQPMAIAVHNVRRVGDVNGETVLLTGAGGIGAFLAYVLTQLGAKAIVVDRDERRLAIAEELGAYRTVLVDGADDRARIRQAVEGEDVRLFLEATGVRPVLDTVLAISPKGARIVAIGIQHAPVEIDLAALTLMEKTLIGSNALVREVDFPIAVDLVARRRGRWSIVAPRVLPLDRLVSDALVPMSEGRASAIKILVDPSAAEIRDSETG</sequence>
<evidence type="ECO:0000313" key="9">
    <source>
        <dbReference type="Proteomes" id="UP000664382"/>
    </source>
</evidence>
<comment type="cofactor">
    <cofactor evidence="1 5">
        <name>Zn(2+)</name>
        <dbReference type="ChEBI" id="CHEBI:29105"/>
    </cofactor>
</comment>
<evidence type="ECO:0000313" key="8">
    <source>
        <dbReference type="EMBL" id="MBO1901511.1"/>
    </source>
</evidence>
<feature type="domain" description="Alcohol dehydrogenase-like C-terminal" evidence="6">
    <location>
        <begin position="194"/>
        <end position="322"/>
    </location>
</feature>
<dbReference type="Gene3D" id="3.90.180.10">
    <property type="entry name" value="Medium-chain alcohol dehydrogenases, catalytic domain"/>
    <property type="match status" value="1"/>
</dbReference>
<keyword evidence="4" id="KW-0560">Oxidoreductase</keyword>
<keyword evidence="2 5" id="KW-0479">Metal-binding</keyword>
<dbReference type="Pfam" id="PF00107">
    <property type="entry name" value="ADH_zinc_N"/>
    <property type="match status" value="1"/>
</dbReference>
<evidence type="ECO:0000256" key="2">
    <source>
        <dbReference type="ARBA" id="ARBA00022723"/>
    </source>
</evidence>
<dbReference type="RefSeq" id="WP_208097151.1">
    <property type="nucleotide sequence ID" value="NZ_JAGDYM010000005.1"/>
</dbReference>
<evidence type="ECO:0000256" key="5">
    <source>
        <dbReference type="RuleBase" id="RU361277"/>
    </source>
</evidence>
<dbReference type="PANTHER" id="PTHR43401">
    <property type="entry name" value="L-THREONINE 3-DEHYDROGENASE"/>
    <property type="match status" value="1"/>
</dbReference>
<name>A0A939S7Z9_9MICO</name>
<dbReference type="InterPro" id="IPR013154">
    <property type="entry name" value="ADH-like_N"/>
</dbReference>
<dbReference type="InterPro" id="IPR036291">
    <property type="entry name" value="NAD(P)-bd_dom_sf"/>
</dbReference>
<dbReference type="AlphaFoldDB" id="A0A939S7Z9"/>
<dbReference type="InterPro" id="IPR011032">
    <property type="entry name" value="GroES-like_sf"/>
</dbReference>
<protein>
    <submittedName>
        <fullName evidence="8">Alcohol dehydrogenase catalytic domain-containing protein</fullName>
    </submittedName>
</protein>
<dbReference type="Gene3D" id="3.40.50.720">
    <property type="entry name" value="NAD(P)-binding Rossmann-like Domain"/>
    <property type="match status" value="1"/>
</dbReference>
<gene>
    <name evidence="8" type="ORF">J4H92_06055</name>
</gene>
<comment type="caution">
    <text evidence="8">The sequence shown here is derived from an EMBL/GenBank/DDBJ whole genome shotgun (WGS) entry which is preliminary data.</text>
</comment>
<dbReference type="Proteomes" id="UP000664382">
    <property type="component" value="Unassembled WGS sequence"/>
</dbReference>
<evidence type="ECO:0000256" key="1">
    <source>
        <dbReference type="ARBA" id="ARBA00001947"/>
    </source>
</evidence>
<evidence type="ECO:0000259" key="6">
    <source>
        <dbReference type="Pfam" id="PF00107"/>
    </source>
</evidence>
<evidence type="ECO:0000256" key="4">
    <source>
        <dbReference type="ARBA" id="ARBA00023002"/>
    </source>
</evidence>
<dbReference type="SUPFAM" id="SSF50129">
    <property type="entry name" value="GroES-like"/>
    <property type="match status" value="1"/>
</dbReference>
<evidence type="ECO:0000259" key="7">
    <source>
        <dbReference type="Pfam" id="PF08240"/>
    </source>
</evidence>
<reference evidence="8" key="1">
    <citation type="submission" date="2021-03" db="EMBL/GenBank/DDBJ databases">
        <title>Leucobacter chromiisoli sp. nov., isolated from chromium-containing soil of chemical plant.</title>
        <authorList>
            <person name="Xu Z."/>
        </authorList>
    </citation>
    <scope>NUCLEOTIDE SEQUENCE</scope>
    <source>
        <strain evidence="8">S27</strain>
    </source>
</reference>
<dbReference type="SUPFAM" id="SSF51735">
    <property type="entry name" value="NAD(P)-binding Rossmann-fold domains"/>
    <property type="match status" value="1"/>
</dbReference>
<evidence type="ECO:0000256" key="3">
    <source>
        <dbReference type="ARBA" id="ARBA00022833"/>
    </source>
</evidence>
<accession>A0A939S7Z9</accession>
<proteinExistence type="inferred from homology"/>
<dbReference type="Pfam" id="PF08240">
    <property type="entry name" value="ADH_N"/>
    <property type="match status" value="1"/>
</dbReference>
<organism evidence="8 9">
    <name type="scientific">Leucobacter weissii</name>
    <dbReference type="NCBI Taxonomy" id="1983706"/>
    <lineage>
        <taxon>Bacteria</taxon>
        <taxon>Bacillati</taxon>
        <taxon>Actinomycetota</taxon>
        <taxon>Actinomycetes</taxon>
        <taxon>Micrococcales</taxon>
        <taxon>Microbacteriaceae</taxon>
        <taxon>Leucobacter</taxon>
    </lineage>
</organism>
<feature type="domain" description="Alcohol dehydrogenase-like N-terminal" evidence="7">
    <location>
        <begin position="34"/>
        <end position="153"/>
    </location>
</feature>
<keyword evidence="3 5" id="KW-0862">Zinc</keyword>
<dbReference type="InterPro" id="IPR050129">
    <property type="entry name" value="Zn_alcohol_dh"/>
</dbReference>